<dbReference type="Proteomes" id="UP000712673">
    <property type="component" value="Unassembled WGS sequence"/>
</dbReference>
<evidence type="ECO:0000259" key="2">
    <source>
        <dbReference type="Pfam" id="PF02470"/>
    </source>
</evidence>
<proteinExistence type="predicted"/>
<evidence type="ECO:0000313" key="4">
    <source>
        <dbReference type="Proteomes" id="UP000712673"/>
    </source>
</evidence>
<reference evidence="3" key="1">
    <citation type="submission" date="2019-03" db="EMBL/GenBank/DDBJ databases">
        <title>Lake Tanganyika Metagenome-Assembled Genomes (MAGs).</title>
        <authorList>
            <person name="Tran P."/>
        </authorList>
    </citation>
    <scope>NUCLEOTIDE SEQUENCE</scope>
    <source>
        <strain evidence="3">K_DeepCast_65m_m2_066</strain>
    </source>
</reference>
<gene>
    <name evidence="3" type="ORF">FJZ47_07405</name>
</gene>
<dbReference type="PANTHER" id="PTHR33371:SF4">
    <property type="entry name" value="INTERMEMBRANE PHOSPHOLIPID TRANSPORT SYSTEM BINDING PROTEIN MLAD"/>
    <property type="match status" value="1"/>
</dbReference>
<sequence length="382" mass="41510">MEYFRPDVRVGAFIVIALGLLITLAIAVGGVGQWFESMQEYTVLLPNANLLRTRAKVSYAGSPIGEVSAIAVHTNPTWQQQYPSYPVAVTIAVRQAMALRADARIELRTDGFIGERYLDIVPGQGQPLAPGGMVLGVIGGVEGIIASFAGAGGGLDELSMALRGLLVDTSREQSLPATLGSARRFIEELRPHLLELTEALQTLATHAQRQLHTTGEQAGRTLTQLDTAVADNSAELKRLIRALHTTLGEVNRTMATAQKTLGTATTVLTTTQGDAKKLLGQVRELTTSVQRSTEDTLTQLQRVLARVDEVIAQNNRNLYTSVEHLRDTAEHLKAATRQVRNNPSVLLWGNGGQKEPEAPREADTTLRVLQDRGRVGRYDKLQ</sequence>
<accession>A0A937VYU8</accession>
<dbReference type="PANTHER" id="PTHR33371">
    <property type="entry name" value="INTERMEMBRANE PHOSPHOLIPID TRANSPORT SYSTEM BINDING PROTEIN MLAD-RELATED"/>
    <property type="match status" value="1"/>
</dbReference>
<dbReference type="InterPro" id="IPR052336">
    <property type="entry name" value="MlaD_Phospholipid_Transporter"/>
</dbReference>
<evidence type="ECO:0000256" key="1">
    <source>
        <dbReference type="SAM" id="Phobius"/>
    </source>
</evidence>
<dbReference type="Pfam" id="PF02470">
    <property type="entry name" value="MlaD"/>
    <property type="match status" value="1"/>
</dbReference>
<keyword evidence="1" id="KW-0812">Transmembrane</keyword>
<organism evidence="3 4">
    <name type="scientific">Tectimicrobiota bacterium</name>
    <dbReference type="NCBI Taxonomy" id="2528274"/>
    <lineage>
        <taxon>Bacteria</taxon>
        <taxon>Pseudomonadati</taxon>
        <taxon>Nitrospinota/Tectimicrobiota group</taxon>
        <taxon>Candidatus Tectimicrobiota</taxon>
    </lineage>
</organism>
<protein>
    <submittedName>
        <fullName evidence="3">MCE family protein</fullName>
    </submittedName>
</protein>
<feature type="domain" description="Mce/MlaD" evidence="2">
    <location>
        <begin position="39"/>
        <end position="123"/>
    </location>
</feature>
<feature type="transmembrane region" description="Helical" evidence="1">
    <location>
        <begin position="12"/>
        <end position="35"/>
    </location>
</feature>
<comment type="caution">
    <text evidence="3">The sequence shown here is derived from an EMBL/GenBank/DDBJ whole genome shotgun (WGS) entry which is preliminary data.</text>
</comment>
<keyword evidence="1" id="KW-0472">Membrane</keyword>
<name>A0A937VYU8_UNCTE</name>
<keyword evidence="1" id="KW-1133">Transmembrane helix</keyword>
<dbReference type="EMBL" id="VGLS01000170">
    <property type="protein sequence ID" value="MBM3223611.1"/>
    <property type="molecule type" value="Genomic_DNA"/>
</dbReference>
<dbReference type="AlphaFoldDB" id="A0A937VYU8"/>
<dbReference type="InterPro" id="IPR003399">
    <property type="entry name" value="Mce/MlaD"/>
</dbReference>
<evidence type="ECO:0000313" key="3">
    <source>
        <dbReference type="EMBL" id="MBM3223611.1"/>
    </source>
</evidence>